<organism evidence="6 7">
    <name type="scientific">Veillonella rodentium</name>
    <dbReference type="NCBI Taxonomy" id="248315"/>
    <lineage>
        <taxon>Bacteria</taxon>
        <taxon>Bacillati</taxon>
        <taxon>Bacillota</taxon>
        <taxon>Negativicutes</taxon>
        <taxon>Veillonellales</taxon>
        <taxon>Veillonellaceae</taxon>
        <taxon>Veillonella</taxon>
    </lineage>
</organism>
<dbReference type="AlphaFoldDB" id="A0A239ZB90"/>
<comment type="similarity">
    <text evidence="1">Belongs to the low molecular weight phosphotyrosine protein phosphatase family.</text>
</comment>
<dbReference type="EMBL" id="LT906470">
    <property type="protein sequence ID" value="SNV68147.1"/>
    <property type="molecule type" value="Genomic_DNA"/>
</dbReference>
<keyword evidence="7" id="KW-1185">Reference proteome</keyword>
<dbReference type="PANTHER" id="PTHR11717">
    <property type="entry name" value="LOW MOLECULAR WEIGHT PROTEIN TYROSINE PHOSPHATASE"/>
    <property type="match status" value="1"/>
</dbReference>
<dbReference type="Gene3D" id="3.40.50.2300">
    <property type="match status" value="1"/>
</dbReference>
<dbReference type="EC" id="3.1.3.48" evidence="6"/>
<evidence type="ECO:0000313" key="7">
    <source>
        <dbReference type="Proteomes" id="UP000214973"/>
    </source>
</evidence>
<dbReference type="CDD" id="cd16344">
    <property type="entry name" value="LMWPAP"/>
    <property type="match status" value="1"/>
</dbReference>
<dbReference type="PRINTS" id="PR00719">
    <property type="entry name" value="LMWPTPASE"/>
</dbReference>
<gene>
    <name evidence="6" type="primary">ywlE</name>
    <name evidence="6" type="ORF">SAMEA44547418_01164</name>
</gene>
<proteinExistence type="inferred from homology"/>
<dbReference type="RefSeq" id="WP_095066108.1">
    <property type="nucleotide sequence ID" value="NZ_LT906470.1"/>
</dbReference>
<evidence type="ECO:0000313" key="6">
    <source>
        <dbReference type="EMBL" id="SNV68147.1"/>
    </source>
</evidence>
<feature type="active site" description="Proton donor" evidence="4">
    <location>
        <position position="117"/>
    </location>
</feature>
<evidence type="ECO:0000256" key="1">
    <source>
        <dbReference type="ARBA" id="ARBA00011063"/>
    </source>
</evidence>
<dbReference type="InterPro" id="IPR023485">
    <property type="entry name" value="Ptyr_pPase"/>
</dbReference>
<dbReference type="Proteomes" id="UP000214973">
    <property type="component" value="Chromosome 1"/>
</dbReference>
<feature type="active site" description="Nucleophile" evidence="4">
    <location>
        <position position="13"/>
    </location>
</feature>
<keyword evidence="2 6" id="KW-0378">Hydrolase</keyword>
<dbReference type="GO" id="GO:0004725">
    <property type="term" value="F:protein tyrosine phosphatase activity"/>
    <property type="evidence" value="ECO:0007669"/>
    <property type="project" value="UniProtKB-EC"/>
</dbReference>
<evidence type="ECO:0000256" key="3">
    <source>
        <dbReference type="ARBA" id="ARBA00022912"/>
    </source>
</evidence>
<keyword evidence="3" id="KW-0904">Protein phosphatase</keyword>
<dbReference type="InterPro" id="IPR017867">
    <property type="entry name" value="Tyr_phospatase_low_mol_wt"/>
</dbReference>
<evidence type="ECO:0000259" key="5">
    <source>
        <dbReference type="SMART" id="SM00226"/>
    </source>
</evidence>
<dbReference type="Pfam" id="PF01451">
    <property type="entry name" value="LMWPc"/>
    <property type="match status" value="1"/>
</dbReference>
<dbReference type="KEGG" id="vrm:44547418_01164"/>
<sequence>MNILFVCTGNTCRSPMAEGITRALAAEQGKDVTTLSAGLFAAYGAKPTDEAVVAIRSIADISGHESRPLTMELVNAADLIIGMTQDHKSVLLRQFPFEEKKIKTISEWGGQDGDVSDPYGADQTVYNQCAEQIYHLVKEGLKTVPEKA</sequence>
<reference evidence="6 7" key="1">
    <citation type="submission" date="2017-06" db="EMBL/GenBank/DDBJ databases">
        <authorList>
            <consortium name="Pathogen Informatics"/>
        </authorList>
    </citation>
    <scope>NUCLEOTIDE SEQUENCE [LARGE SCALE GENOMIC DNA]</scope>
    <source>
        <strain evidence="6 7">NCTC12018</strain>
    </source>
</reference>
<protein>
    <submittedName>
        <fullName evidence="6">Low molecular weight protein-tyrosine-phosphatase ywlE</fullName>
        <ecNumber evidence="6">3.1.3.48</ecNumber>
    </submittedName>
</protein>
<dbReference type="PANTHER" id="PTHR11717:SF31">
    <property type="entry name" value="LOW MOLECULAR WEIGHT PROTEIN-TYROSINE-PHOSPHATASE ETP-RELATED"/>
    <property type="match status" value="1"/>
</dbReference>
<feature type="active site" description="Nucleophile" evidence="4">
    <location>
        <position position="7"/>
    </location>
</feature>
<accession>A0A239ZB90</accession>
<dbReference type="SUPFAM" id="SSF52788">
    <property type="entry name" value="Phosphotyrosine protein phosphatases I"/>
    <property type="match status" value="1"/>
</dbReference>
<evidence type="ECO:0000256" key="4">
    <source>
        <dbReference type="PIRSR" id="PIRSR617867-1"/>
    </source>
</evidence>
<name>A0A239ZB90_9FIRM</name>
<dbReference type="InterPro" id="IPR036196">
    <property type="entry name" value="Ptyr_pPase_sf"/>
</dbReference>
<dbReference type="InterPro" id="IPR050438">
    <property type="entry name" value="LMW_PTPase"/>
</dbReference>
<evidence type="ECO:0000256" key="2">
    <source>
        <dbReference type="ARBA" id="ARBA00022801"/>
    </source>
</evidence>
<dbReference type="SMART" id="SM00226">
    <property type="entry name" value="LMWPc"/>
    <property type="match status" value="1"/>
</dbReference>
<feature type="domain" description="Phosphotyrosine protein phosphatase I" evidence="5">
    <location>
        <begin position="1"/>
        <end position="143"/>
    </location>
</feature>